<dbReference type="Proteomes" id="UP000299102">
    <property type="component" value="Unassembled WGS sequence"/>
</dbReference>
<proteinExistence type="predicted"/>
<evidence type="ECO:0000313" key="2">
    <source>
        <dbReference type="Proteomes" id="UP000299102"/>
    </source>
</evidence>
<evidence type="ECO:0000313" key="1">
    <source>
        <dbReference type="EMBL" id="GBP79135.1"/>
    </source>
</evidence>
<keyword evidence="2" id="KW-1185">Reference proteome</keyword>
<accession>A0A4C1YXR3</accession>
<comment type="caution">
    <text evidence="1">The sequence shown here is derived from an EMBL/GenBank/DDBJ whole genome shotgun (WGS) entry which is preliminary data.</text>
</comment>
<gene>
    <name evidence="1" type="ORF">EVAR_100097_1</name>
</gene>
<name>A0A4C1YXR3_EUMVA</name>
<dbReference type="AlphaFoldDB" id="A0A4C1YXR3"/>
<sequence>MGTRNSKEVTNTLLPPWVEIEYLIEEECADGEEEGSVIRSEGKEEERVAEWATTTRRSSDEVRRRETVSLRLGSLNEVMSVVFNIPYTLVDVTVGNFLRMCLANLKRVQYLSILSNQYSIHWIEIRSGEAESRVSEAEKESLVIQLFGEEEESLALVIDEVQDHTDRCMCYTDGGEDAVNERQ</sequence>
<organism evidence="1 2">
    <name type="scientific">Eumeta variegata</name>
    <name type="common">Bagworm moth</name>
    <name type="synonym">Eumeta japonica</name>
    <dbReference type="NCBI Taxonomy" id="151549"/>
    <lineage>
        <taxon>Eukaryota</taxon>
        <taxon>Metazoa</taxon>
        <taxon>Ecdysozoa</taxon>
        <taxon>Arthropoda</taxon>
        <taxon>Hexapoda</taxon>
        <taxon>Insecta</taxon>
        <taxon>Pterygota</taxon>
        <taxon>Neoptera</taxon>
        <taxon>Endopterygota</taxon>
        <taxon>Lepidoptera</taxon>
        <taxon>Glossata</taxon>
        <taxon>Ditrysia</taxon>
        <taxon>Tineoidea</taxon>
        <taxon>Psychidae</taxon>
        <taxon>Oiketicinae</taxon>
        <taxon>Eumeta</taxon>
    </lineage>
</organism>
<dbReference type="EMBL" id="BGZK01001402">
    <property type="protein sequence ID" value="GBP79135.1"/>
    <property type="molecule type" value="Genomic_DNA"/>
</dbReference>
<protein>
    <submittedName>
        <fullName evidence="1">Uncharacterized protein</fullName>
    </submittedName>
</protein>
<reference evidence="1 2" key="1">
    <citation type="journal article" date="2019" name="Commun. Biol.">
        <title>The bagworm genome reveals a unique fibroin gene that provides high tensile strength.</title>
        <authorList>
            <person name="Kono N."/>
            <person name="Nakamura H."/>
            <person name="Ohtoshi R."/>
            <person name="Tomita M."/>
            <person name="Numata K."/>
            <person name="Arakawa K."/>
        </authorList>
    </citation>
    <scope>NUCLEOTIDE SEQUENCE [LARGE SCALE GENOMIC DNA]</scope>
</reference>